<reference evidence="8 9" key="1">
    <citation type="submission" date="2016-09" db="EMBL/GenBank/DDBJ databases">
        <title>Draft Genome Sequence of Aeromonas sobria Strain 08005, Isolated from Sick Rana catesbeiana.</title>
        <authorList>
            <person name="Yang Q."/>
        </authorList>
    </citation>
    <scope>NUCLEOTIDE SEQUENCE [LARGE SCALE GENOMIC DNA]</scope>
    <source>
        <strain evidence="8 9">08005</strain>
    </source>
</reference>
<evidence type="ECO:0000256" key="3">
    <source>
        <dbReference type="ARBA" id="ARBA00029447"/>
    </source>
</evidence>
<gene>
    <name evidence="8" type="ORF">BJD16_18875</name>
</gene>
<comment type="caution">
    <text evidence="8">The sequence shown here is derived from an EMBL/GenBank/DDBJ whole genome shotgun (WGS) entry which is preliminary data.</text>
</comment>
<keyword evidence="2 4" id="KW-0807">Transducer</keyword>
<dbReference type="Pfam" id="PF00672">
    <property type="entry name" value="HAMP"/>
    <property type="match status" value="1"/>
</dbReference>
<dbReference type="OrthoDB" id="7054443at2"/>
<accession>A0A1S2CNY1</accession>
<keyword evidence="5" id="KW-0812">Transmembrane</keyword>
<evidence type="ECO:0000259" key="6">
    <source>
        <dbReference type="PROSITE" id="PS50111"/>
    </source>
</evidence>
<dbReference type="GO" id="GO:0006935">
    <property type="term" value="P:chemotaxis"/>
    <property type="evidence" value="ECO:0007669"/>
    <property type="project" value="UniProtKB-ARBA"/>
</dbReference>
<dbReference type="InterPro" id="IPR003660">
    <property type="entry name" value="HAMP_dom"/>
</dbReference>
<dbReference type="AlphaFoldDB" id="A0A1S2CNY1"/>
<keyword evidence="5" id="KW-1133">Transmembrane helix</keyword>
<proteinExistence type="inferred from homology"/>
<evidence type="ECO:0000256" key="4">
    <source>
        <dbReference type="PROSITE-ProRule" id="PRU00284"/>
    </source>
</evidence>
<feature type="domain" description="Methyl-accepting transducer" evidence="6">
    <location>
        <begin position="279"/>
        <end position="515"/>
    </location>
</feature>
<protein>
    <submittedName>
        <fullName evidence="8">Chemotaxis protein</fullName>
    </submittedName>
</protein>
<dbReference type="SMART" id="SM00304">
    <property type="entry name" value="HAMP"/>
    <property type="match status" value="2"/>
</dbReference>
<dbReference type="CDD" id="cd06225">
    <property type="entry name" value="HAMP"/>
    <property type="match status" value="1"/>
</dbReference>
<name>A0A1S2CNY1_AERSO</name>
<comment type="similarity">
    <text evidence="3">Belongs to the methyl-accepting chemotaxis (MCP) protein family.</text>
</comment>
<dbReference type="EMBL" id="MKFU01000031">
    <property type="protein sequence ID" value="OHY90432.1"/>
    <property type="molecule type" value="Genomic_DNA"/>
</dbReference>
<dbReference type="InterPro" id="IPR004089">
    <property type="entry name" value="MCPsignal_dom"/>
</dbReference>
<dbReference type="Pfam" id="PF00015">
    <property type="entry name" value="MCPsignal"/>
    <property type="match status" value="1"/>
</dbReference>
<evidence type="ECO:0000313" key="8">
    <source>
        <dbReference type="EMBL" id="OHY90432.1"/>
    </source>
</evidence>
<feature type="transmembrane region" description="Helical" evidence="5">
    <location>
        <begin position="12"/>
        <end position="32"/>
    </location>
</feature>
<comment type="subcellular location">
    <subcellularLocation>
        <location evidence="1">Membrane</location>
    </subcellularLocation>
</comment>
<dbReference type="GO" id="GO:0007165">
    <property type="term" value="P:signal transduction"/>
    <property type="evidence" value="ECO:0007669"/>
    <property type="project" value="UniProtKB-KW"/>
</dbReference>
<sequence length="551" mass="59528">MNTSSMTIGKKLTAGFAVLGLMVAFIGGFSLLEFSNMNRAAIGFTDSILPAVNRTNDIGDSISELRRYELALFLVASDPQKRAEYRTTAAQLVERLKQQMIDHDKTIWAQDVEERRTFDIVKGDWASYLALHQQVKQLQDSGLMSEAQTVFMDQGIPLYNNLHKSVAELIRINHGYATESRKVVVASYDSAKLSVTIALVLGLVLVVVLSMVLTRQIRDPLIMLARQAQRIANGELGQGELQQWIRDSRFNRDELGQLGAAINRMQGSLSDLVSEIAGSVSQLSSAVEEVSAISSQSASGMAIQQNEVSQVATAMNEMQSTVNEVARNTTDAMSAAKDASRTSAAGSEVVRSSIASIEEVSVKIEQAGTVVQQLEADSANISVVLDVIRDIAGQTNLLALNAAIEAARAGEQGRGFAVVADEVRSLAQRTQDSTAEISKMIELLQSRAAEAGNAMQLSRHQMQESVGLARDAGTSIDTINGAVVRITDMNTLIATATEEQNAVTEELNRSIVNIHNAADENAQGAHQIAQACGELSKLANTLHHMTQRFTL</sequence>
<organism evidence="8 9">
    <name type="scientific">Aeromonas sobria</name>
    <dbReference type="NCBI Taxonomy" id="646"/>
    <lineage>
        <taxon>Bacteria</taxon>
        <taxon>Pseudomonadati</taxon>
        <taxon>Pseudomonadota</taxon>
        <taxon>Gammaproteobacteria</taxon>
        <taxon>Aeromonadales</taxon>
        <taxon>Aeromonadaceae</taxon>
        <taxon>Aeromonas</taxon>
    </lineage>
</organism>
<dbReference type="STRING" id="646.BJD16_18875"/>
<dbReference type="GeneID" id="58922638"/>
<dbReference type="GO" id="GO:0016020">
    <property type="term" value="C:membrane"/>
    <property type="evidence" value="ECO:0007669"/>
    <property type="project" value="UniProtKB-SubCell"/>
</dbReference>
<evidence type="ECO:0000259" key="7">
    <source>
        <dbReference type="PROSITE" id="PS50885"/>
    </source>
</evidence>
<dbReference type="FunFam" id="1.10.287.950:FF:000001">
    <property type="entry name" value="Methyl-accepting chemotaxis sensory transducer"/>
    <property type="match status" value="1"/>
</dbReference>
<dbReference type="SMART" id="SM00283">
    <property type="entry name" value="MA"/>
    <property type="match status" value="1"/>
</dbReference>
<dbReference type="RefSeq" id="WP_042021155.1">
    <property type="nucleotide sequence ID" value="NZ_CDBW01000023.1"/>
</dbReference>
<keyword evidence="5" id="KW-0472">Membrane</keyword>
<dbReference type="CDD" id="cd11386">
    <property type="entry name" value="MCP_signal"/>
    <property type="match status" value="1"/>
</dbReference>
<evidence type="ECO:0000256" key="1">
    <source>
        <dbReference type="ARBA" id="ARBA00004370"/>
    </source>
</evidence>
<feature type="transmembrane region" description="Helical" evidence="5">
    <location>
        <begin position="193"/>
        <end position="213"/>
    </location>
</feature>
<dbReference type="PANTHER" id="PTHR32089">
    <property type="entry name" value="METHYL-ACCEPTING CHEMOTAXIS PROTEIN MCPB"/>
    <property type="match status" value="1"/>
</dbReference>
<dbReference type="PANTHER" id="PTHR32089:SF120">
    <property type="entry name" value="METHYL-ACCEPTING CHEMOTAXIS PROTEIN TLPQ"/>
    <property type="match status" value="1"/>
</dbReference>
<dbReference type="SUPFAM" id="SSF58104">
    <property type="entry name" value="Methyl-accepting chemotaxis protein (MCP) signaling domain"/>
    <property type="match status" value="1"/>
</dbReference>
<dbReference type="Proteomes" id="UP000179934">
    <property type="component" value="Unassembled WGS sequence"/>
</dbReference>
<dbReference type="PROSITE" id="PS50885">
    <property type="entry name" value="HAMP"/>
    <property type="match status" value="1"/>
</dbReference>
<evidence type="ECO:0000256" key="5">
    <source>
        <dbReference type="SAM" id="Phobius"/>
    </source>
</evidence>
<feature type="domain" description="HAMP" evidence="7">
    <location>
        <begin position="215"/>
        <end position="274"/>
    </location>
</feature>
<dbReference type="Pfam" id="PF12729">
    <property type="entry name" value="4HB_MCP_1"/>
    <property type="match status" value="1"/>
</dbReference>
<evidence type="ECO:0000313" key="9">
    <source>
        <dbReference type="Proteomes" id="UP000179934"/>
    </source>
</evidence>
<dbReference type="Gene3D" id="1.10.287.950">
    <property type="entry name" value="Methyl-accepting chemotaxis protein"/>
    <property type="match status" value="1"/>
</dbReference>
<dbReference type="PROSITE" id="PS50111">
    <property type="entry name" value="CHEMOTAXIS_TRANSDUC_2"/>
    <property type="match status" value="1"/>
</dbReference>
<dbReference type="InterPro" id="IPR024478">
    <property type="entry name" value="HlyB_4HB_MCP"/>
</dbReference>
<evidence type="ECO:0000256" key="2">
    <source>
        <dbReference type="ARBA" id="ARBA00023224"/>
    </source>
</evidence>